<dbReference type="AlphaFoldDB" id="A0A934UNH4"/>
<dbReference type="SUPFAM" id="SSF48452">
    <property type="entry name" value="TPR-like"/>
    <property type="match status" value="1"/>
</dbReference>
<dbReference type="InterPro" id="IPR011990">
    <property type="entry name" value="TPR-like_helical_dom_sf"/>
</dbReference>
<dbReference type="InterPro" id="IPR012944">
    <property type="entry name" value="SusD_RagB_dom"/>
</dbReference>
<evidence type="ECO:0000256" key="1">
    <source>
        <dbReference type="ARBA" id="ARBA00004442"/>
    </source>
</evidence>
<evidence type="ECO:0000256" key="2">
    <source>
        <dbReference type="ARBA" id="ARBA00006275"/>
    </source>
</evidence>
<keyword evidence="4" id="KW-0472">Membrane</keyword>
<keyword evidence="5" id="KW-0998">Cell outer membrane</keyword>
<comment type="caution">
    <text evidence="8">The sequence shown here is derived from an EMBL/GenBank/DDBJ whole genome shotgun (WGS) entry which is preliminary data.</text>
</comment>
<evidence type="ECO:0000259" key="6">
    <source>
        <dbReference type="Pfam" id="PF07980"/>
    </source>
</evidence>
<feature type="domain" description="RagB/SusD" evidence="6">
    <location>
        <begin position="369"/>
        <end position="551"/>
    </location>
</feature>
<evidence type="ECO:0000256" key="4">
    <source>
        <dbReference type="ARBA" id="ARBA00023136"/>
    </source>
</evidence>
<evidence type="ECO:0000313" key="8">
    <source>
        <dbReference type="EMBL" id="MBK0379912.1"/>
    </source>
</evidence>
<reference evidence="8" key="1">
    <citation type="submission" date="2020-12" db="EMBL/GenBank/DDBJ databases">
        <title>Bacterial novel species Mucilaginibacter sp. SD-g isolated from soil.</title>
        <authorList>
            <person name="Jung H.-Y."/>
        </authorList>
    </citation>
    <scope>NUCLEOTIDE SEQUENCE</scope>
    <source>
        <strain evidence="8">SD-g</strain>
    </source>
</reference>
<dbReference type="Gene3D" id="1.25.40.390">
    <property type="match status" value="1"/>
</dbReference>
<comment type="subcellular location">
    <subcellularLocation>
        <location evidence="1">Cell outer membrane</location>
    </subcellularLocation>
</comment>
<dbReference type="InterPro" id="IPR033985">
    <property type="entry name" value="SusD-like_N"/>
</dbReference>
<sequence>MKSINKKQFGIFAILLLILTAGCKKSFLEVSPPSQIEESNFFKTELQANQALAGVYHVLQWGNINQGHTPLMGWAEAASDDAYAGGGSSSDAVGVKGLDNFKATAAAPFNANDGTYGSVWSIYFQGIARANTYLANVDRVEASDDFKNETAAEAKFLRAHFYFDLFKWFENVPLITTQQTPDEYNQPQAPTQDVLNQIAKDLTDAMVYLPKKSLKANNGHATYWAASALLARVYLYGKGVYGTELTVGGTTIDAAKIRTNLDEIINNGGFNLIPSYSDVWRKANEMGVESVWEVDCSSLAYMTGSTSDQYKAQGNYNVLYFGPRGVNGNPYTAGFSNAIPTEALYEEFETTPTVDPRRAATILVLKSAADAPGLIKGWQHTGYFNNKYNTTSEYLTSSGLSSINWAQNIHVIRFSDVLLMAAELNIGVDQAKADAYLNRVRTRAGMPNRTATIDNIRHERRVEFGGEGVRYWDLLRYGLPYAKQKINESSLVGPYYNGTTTVGGPVVFTAGANTPANGYVMAWDDSKRGHLPIPPSQVILSNGVLKQNPGY</sequence>
<keyword evidence="9" id="KW-1185">Reference proteome</keyword>
<dbReference type="Pfam" id="PF07980">
    <property type="entry name" value="SusD_RagB"/>
    <property type="match status" value="1"/>
</dbReference>
<comment type="similarity">
    <text evidence="2">Belongs to the SusD family.</text>
</comment>
<evidence type="ECO:0000256" key="5">
    <source>
        <dbReference type="ARBA" id="ARBA00023237"/>
    </source>
</evidence>
<gene>
    <name evidence="8" type="ORF">I5M19_11365</name>
</gene>
<name>A0A934UNH4_9SPHI</name>
<organism evidence="8 9">
    <name type="scientific">Mucilaginibacter segetis</name>
    <dbReference type="NCBI Taxonomy" id="2793071"/>
    <lineage>
        <taxon>Bacteria</taxon>
        <taxon>Pseudomonadati</taxon>
        <taxon>Bacteroidota</taxon>
        <taxon>Sphingobacteriia</taxon>
        <taxon>Sphingobacteriales</taxon>
        <taxon>Sphingobacteriaceae</taxon>
        <taxon>Mucilaginibacter</taxon>
    </lineage>
</organism>
<dbReference type="RefSeq" id="WP_200066452.1">
    <property type="nucleotide sequence ID" value="NZ_JAEHFW010000002.1"/>
</dbReference>
<proteinExistence type="inferred from homology"/>
<accession>A0A934UNH4</accession>
<protein>
    <submittedName>
        <fullName evidence="8">RagB/SusD family nutrient uptake outer membrane protein</fullName>
    </submittedName>
</protein>
<dbReference type="EMBL" id="JAEHFW010000002">
    <property type="protein sequence ID" value="MBK0379912.1"/>
    <property type="molecule type" value="Genomic_DNA"/>
</dbReference>
<dbReference type="Proteomes" id="UP000613193">
    <property type="component" value="Unassembled WGS sequence"/>
</dbReference>
<evidence type="ECO:0000313" key="9">
    <source>
        <dbReference type="Proteomes" id="UP000613193"/>
    </source>
</evidence>
<dbReference type="GO" id="GO:0009279">
    <property type="term" value="C:cell outer membrane"/>
    <property type="evidence" value="ECO:0007669"/>
    <property type="project" value="UniProtKB-SubCell"/>
</dbReference>
<dbReference type="Pfam" id="PF14322">
    <property type="entry name" value="SusD-like_3"/>
    <property type="match status" value="1"/>
</dbReference>
<feature type="domain" description="SusD-like N-terminal" evidence="7">
    <location>
        <begin position="27"/>
        <end position="235"/>
    </location>
</feature>
<evidence type="ECO:0000256" key="3">
    <source>
        <dbReference type="ARBA" id="ARBA00022729"/>
    </source>
</evidence>
<keyword evidence="3" id="KW-0732">Signal</keyword>
<evidence type="ECO:0000259" key="7">
    <source>
        <dbReference type="Pfam" id="PF14322"/>
    </source>
</evidence>
<dbReference type="PROSITE" id="PS51257">
    <property type="entry name" value="PROKAR_LIPOPROTEIN"/>
    <property type="match status" value="1"/>
</dbReference>